<dbReference type="Gene3D" id="3.10.20.90">
    <property type="entry name" value="Phosphatidylinositol 3-kinase Catalytic Subunit, Chain A, domain 1"/>
    <property type="match status" value="1"/>
</dbReference>
<dbReference type="InterPro" id="IPR001623">
    <property type="entry name" value="DnaJ_domain"/>
</dbReference>
<feature type="domain" description="J" evidence="8">
    <location>
        <begin position="7"/>
        <end position="76"/>
    </location>
</feature>
<accession>A0A1V8TC77</accession>
<dbReference type="InterPro" id="IPR042526">
    <property type="entry name" value="Atg5_HR"/>
</dbReference>
<evidence type="ECO:0000313" key="9">
    <source>
        <dbReference type="EMBL" id="OQO08986.1"/>
    </source>
</evidence>
<dbReference type="PROSITE" id="PS50076">
    <property type="entry name" value="DNAJ_2"/>
    <property type="match status" value="1"/>
</dbReference>
<dbReference type="GO" id="GO:0000422">
    <property type="term" value="P:autophagy of mitochondrion"/>
    <property type="evidence" value="ECO:0007669"/>
    <property type="project" value="TreeGrafter"/>
</dbReference>
<dbReference type="Pfam" id="PF04106">
    <property type="entry name" value="ATG5_UblB"/>
    <property type="match status" value="1"/>
</dbReference>
<gene>
    <name evidence="9" type="ORF">B0A48_05876</name>
</gene>
<dbReference type="GO" id="GO:0034045">
    <property type="term" value="C:phagophore assembly site membrane"/>
    <property type="evidence" value="ECO:0007669"/>
    <property type="project" value="UniProtKB-SubCell"/>
</dbReference>
<comment type="caution">
    <text evidence="9">The sequence shown here is derived from an EMBL/GenBank/DDBJ whole genome shotgun (WGS) entry which is preliminary data.</text>
</comment>
<evidence type="ECO:0000259" key="8">
    <source>
        <dbReference type="PROSITE" id="PS50076"/>
    </source>
</evidence>
<feature type="region of interest" description="Disordered" evidence="7">
    <location>
        <begin position="19"/>
        <end position="52"/>
    </location>
</feature>
<dbReference type="OrthoDB" id="272162at2759"/>
<keyword evidence="3 6" id="KW-1017">Isopeptide bond</keyword>
<dbReference type="PANTHER" id="PTHR13040">
    <property type="entry name" value="AUTOPHAGY PROTEIN 5"/>
    <property type="match status" value="1"/>
</dbReference>
<keyword evidence="4 6" id="KW-0832">Ubl conjugation</keyword>
<dbReference type="CDD" id="cd06257">
    <property type="entry name" value="DnaJ"/>
    <property type="match status" value="1"/>
</dbReference>
<dbReference type="GO" id="GO:0019776">
    <property type="term" value="F:Atg8-family ligase activity"/>
    <property type="evidence" value="ECO:0007669"/>
    <property type="project" value="TreeGrafter"/>
</dbReference>
<feature type="region of interest" description="Disordered" evidence="7">
    <location>
        <begin position="84"/>
        <end position="108"/>
    </location>
</feature>
<protein>
    <recommendedName>
        <fullName evidence="6">Autophagy protein 5</fullName>
    </recommendedName>
</protein>
<dbReference type="Gene3D" id="1.10.287.110">
    <property type="entry name" value="DnaJ domain"/>
    <property type="match status" value="1"/>
</dbReference>
<evidence type="ECO:0000256" key="1">
    <source>
        <dbReference type="ARBA" id="ARBA00004623"/>
    </source>
</evidence>
<dbReference type="PRINTS" id="PR00625">
    <property type="entry name" value="JDOMAIN"/>
</dbReference>
<proteinExistence type="inferred from homology"/>
<dbReference type="Pfam" id="PF20638">
    <property type="entry name" value="ATG5_UblA"/>
    <property type="match status" value="1"/>
</dbReference>
<dbReference type="InterPro" id="IPR048939">
    <property type="entry name" value="ATG5_UblA"/>
</dbReference>
<evidence type="ECO:0000256" key="3">
    <source>
        <dbReference type="ARBA" id="ARBA00022499"/>
    </source>
</evidence>
<evidence type="ECO:0000256" key="6">
    <source>
        <dbReference type="RuleBase" id="RU361202"/>
    </source>
</evidence>
<dbReference type="Pfam" id="PF20637">
    <property type="entry name" value="ATG5_HBR"/>
    <property type="match status" value="1"/>
</dbReference>
<dbReference type="InterPro" id="IPR036869">
    <property type="entry name" value="J_dom_sf"/>
</dbReference>
<dbReference type="Gene3D" id="3.10.20.620">
    <property type="match status" value="1"/>
</dbReference>
<dbReference type="InterPro" id="IPR048940">
    <property type="entry name" value="ATG5_HBR"/>
</dbReference>
<comment type="subcellular location">
    <subcellularLocation>
        <location evidence="1 6">Preautophagosomal structure membrane</location>
        <topology evidence="1 6">Peripheral membrane protein</topology>
    </subcellularLocation>
</comment>
<organism evidence="9 10">
    <name type="scientific">Cryoendolithus antarcticus</name>
    <dbReference type="NCBI Taxonomy" id="1507870"/>
    <lineage>
        <taxon>Eukaryota</taxon>
        <taxon>Fungi</taxon>
        <taxon>Dikarya</taxon>
        <taxon>Ascomycota</taxon>
        <taxon>Pezizomycotina</taxon>
        <taxon>Dothideomycetes</taxon>
        <taxon>Dothideomycetidae</taxon>
        <taxon>Cladosporiales</taxon>
        <taxon>Cladosporiaceae</taxon>
        <taxon>Cryoendolithus</taxon>
    </lineage>
</organism>
<feature type="compositionally biased region" description="Basic and acidic residues" evidence="7">
    <location>
        <begin position="37"/>
        <end position="48"/>
    </location>
</feature>
<comment type="similarity">
    <text evidence="2 6">Belongs to the ATG5 family.</text>
</comment>
<dbReference type="GO" id="GO:0006995">
    <property type="term" value="P:cellular response to nitrogen starvation"/>
    <property type="evidence" value="ECO:0007669"/>
    <property type="project" value="TreeGrafter"/>
</dbReference>
<keyword evidence="10" id="KW-1185">Reference proteome</keyword>
<dbReference type="AlphaFoldDB" id="A0A1V8TC77"/>
<dbReference type="GO" id="GO:0044233">
    <property type="term" value="C:mitochondria-associated endoplasmic reticulum membrane contact site"/>
    <property type="evidence" value="ECO:0007669"/>
    <property type="project" value="TreeGrafter"/>
</dbReference>
<dbReference type="InterPro" id="IPR048318">
    <property type="entry name" value="ATG5_UblB"/>
</dbReference>
<dbReference type="GO" id="GO:0005776">
    <property type="term" value="C:autophagosome"/>
    <property type="evidence" value="ECO:0007669"/>
    <property type="project" value="TreeGrafter"/>
</dbReference>
<reference evidence="10" key="1">
    <citation type="submission" date="2017-03" db="EMBL/GenBank/DDBJ databases">
        <title>Genomes of endolithic fungi from Antarctica.</title>
        <authorList>
            <person name="Coleine C."/>
            <person name="Masonjones S."/>
            <person name="Stajich J.E."/>
        </authorList>
    </citation>
    <scope>NUCLEOTIDE SEQUENCE [LARGE SCALE GENOMIC DNA]</scope>
    <source>
        <strain evidence="10">CCFEE 5527</strain>
    </source>
</reference>
<dbReference type="EMBL" id="NAJO01000011">
    <property type="protein sequence ID" value="OQO08986.1"/>
    <property type="molecule type" value="Genomic_DNA"/>
</dbReference>
<evidence type="ECO:0000256" key="5">
    <source>
        <dbReference type="ARBA" id="ARBA00023006"/>
    </source>
</evidence>
<dbReference type="GO" id="GO:0034727">
    <property type="term" value="P:piecemeal microautophagy of the nucleus"/>
    <property type="evidence" value="ECO:0007669"/>
    <property type="project" value="TreeGrafter"/>
</dbReference>
<dbReference type="STRING" id="1507870.A0A1V8TC77"/>
<keyword evidence="6" id="KW-0472">Membrane</keyword>
<dbReference type="Proteomes" id="UP000192596">
    <property type="component" value="Unassembled WGS sequence"/>
</dbReference>
<evidence type="ECO:0000256" key="4">
    <source>
        <dbReference type="ARBA" id="ARBA00022843"/>
    </source>
</evidence>
<evidence type="ECO:0000256" key="7">
    <source>
        <dbReference type="SAM" id="MobiDB-lite"/>
    </source>
</evidence>
<comment type="subunit">
    <text evidence="6">Conjugated with ATG12.</text>
</comment>
<dbReference type="InParanoid" id="A0A1V8TC77"/>
<keyword evidence="5 6" id="KW-0072">Autophagy</keyword>
<name>A0A1V8TC77_9PEZI</name>
<dbReference type="PANTHER" id="PTHR13040:SF2">
    <property type="entry name" value="AUTOPHAGY PROTEIN 5"/>
    <property type="match status" value="1"/>
</dbReference>
<dbReference type="SMART" id="SM00271">
    <property type="entry name" value="DnaJ"/>
    <property type="match status" value="1"/>
</dbReference>
<dbReference type="SUPFAM" id="SSF46565">
    <property type="entry name" value="Chaperone J-domain"/>
    <property type="match status" value="1"/>
</dbReference>
<keyword evidence="6" id="KW-0813">Transport</keyword>
<comment type="function">
    <text evidence="6">Involved in cytoplasm to vacuole transport (Cvt) and autophagic vesicle formation.</text>
</comment>
<dbReference type="InterPro" id="IPR042527">
    <property type="entry name" value="Atg5_UblA_dom_sf"/>
</dbReference>
<dbReference type="InterPro" id="IPR007239">
    <property type="entry name" value="Atg5"/>
</dbReference>
<dbReference type="GO" id="GO:0061908">
    <property type="term" value="C:phagophore"/>
    <property type="evidence" value="ECO:0007669"/>
    <property type="project" value="TreeGrafter"/>
</dbReference>
<dbReference type="Gene3D" id="1.10.246.190">
    <property type="entry name" value="Autophagy protein Apg5, helix rich domain"/>
    <property type="match status" value="1"/>
</dbReference>
<sequence length="503" mass="54834">MSAPPVDYYAALEVDSKATQQQVRDAYKKQALRHHPDRVPTDSPERPARTKKFQQINDAYYTLSDASRRRDYDQARNQFHGFGGGFGNANDASPGTDPSAGAQPGAGFGGMPGGFPWSAFGFGGSAKTEEDANHKSNEQFGSVFEEMMRDQGMAEDDNQPTKVFWSIVGAASGGAMGFIVANLPGAVAGAVAGNRVGAVRDKRGKSVYSVYQDLGAGERMRLLSELASKTPRLSYLPFLILPLHAFFLSSLIDPTVVATEGWLEFEGVPLKWHYPVGLLYDLYAGADQGGEEGKKEGRLPWRVTVHYSDFPDSRLWRQDLEGNTAKDGFNNAVKEADFLRNGSARTMMGMSKADQEDLWRSVTRHDLDLFNKINNKLLYPPGVTLRHIPTRIYLPAMADEAITQPIPEATADEEAAPAATAKAGHVRVLQSLIPLLGPQRKPQTLGSALKTMLPTIFPSSRNPILAQPMLHGAVLPLLADLLDLSRVASYADGFLHITVIMMG</sequence>
<evidence type="ECO:0000313" key="10">
    <source>
        <dbReference type="Proteomes" id="UP000192596"/>
    </source>
</evidence>
<dbReference type="Pfam" id="PF00226">
    <property type="entry name" value="DnaJ"/>
    <property type="match status" value="1"/>
</dbReference>
<dbReference type="GO" id="GO:0034274">
    <property type="term" value="C:Atg12-Atg5-Atg16 complex"/>
    <property type="evidence" value="ECO:0007669"/>
    <property type="project" value="TreeGrafter"/>
</dbReference>
<evidence type="ECO:0000256" key="2">
    <source>
        <dbReference type="ARBA" id="ARBA00006910"/>
    </source>
</evidence>